<name>A0A7G2HK45_CRYPV</name>
<evidence type="ECO:0000313" key="3">
    <source>
        <dbReference type="Proteomes" id="UP000242991"/>
    </source>
</evidence>
<dbReference type="AlphaFoldDB" id="A0A7G2HK45"/>
<gene>
    <name evidence="1" type="ORF">1MB.154</name>
    <name evidence="2" type="ORF">CPATCC_002694</name>
</gene>
<dbReference type="OMA" id="CEMIRKI"/>
<dbReference type="Proteomes" id="UP000593906">
    <property type="component" value="Chromosome 6"/>
</dbReference>
<dbReference type="Proteomes" id="UP000242991">
    <property type="component" value="Chromosome 6"/>
</dbReference>
<reference evidence="1" key="1">
    <citation type="journal article" date="2003" name="Genome Res.">
        <title>Integrated mapping, chromosomal sequencing and sequence analysis of Cryptosporidium parvum.</title>
        <authorList>
            <person name="Bankier A.T."/>
            <person name="Spriggs H.F."/>
            <person name="Fartmann B."/>
            <person name="Konfortov B.A."/>
            <person name="Madera M."/>
            <person name="Vogel C."/>
            <person name="Teichmann S.A."/>
            <person name="Ivens A."/>
            <person name="Dear P.H."/>
        </authorList>
    </citation>
    <scope>NUCLEOTIDE SEQUENCE [LARGE SCALE GENOMIC DNA]</scope>
    <source>
        <strain evidence="1">Iowa</strain>
    </source>
</reference>
<proteinExistence type="predicted"/>
<sequence length="281" mass="32984">MLYKMDEECFNVHSPGVFEVRKAGKSFRKSAPAVVRAIPRVNKRYAKPPFSVEQLEKICADYIRPYRQIYRNAVLTYTERKIKSKRKCELFRKVLLNRENLYFNSLKKCVIFDTDWAKEKLKQEENKIISLTNNETKSLIDIYLLRSVANEKTNKQRELLVKLKQFWSEYPEKLNKKIEFERNKVLDMMKLIGESKLKGELVIETTQDISINSSRPNTFTNNDKFSLEQLEQIRLMATGYEVTTGKFSVMINNLTQRIDHILGAEKRLNNVAKALVLNSEK</sequence>
<dbReference type="EMBL" id="CP044417">
    <property type="protein sequence ID" value="QOY41052.1"/>
    <property type="molecule type" value="Genomic_DNA"/>
</dbReference>
<organism evidence="1 3">
    <name type="scientific">Cryptosporidium parvum</name>
    <dbReference type="NCBI Taxonomy" id="5807"/>
    <lineage>
        <taxon>Eukaryota</taxon>
        <taxon>Sar</taxon>
        <taxon>Alveolata</taxon>
        <taxon>Apicomplexa</taxon>
        <taxon>Conoidasida</taxon>
        <taxon>Coccidia</taxon>
        <taxon>Eucoccidiorida</taxon>
        <taxon>Eimeriorina</taxon>
        <taxon>Cryptosporidiidae</taxon>
        <taxon>Cryptosporidium</taxon>
    </lineage>
</organism>
<evidence type="ECO:0000313" key="2">
    <source>
        <dbReference type="EMBL" id="QOY41052.1"/>
    </source>
</evidence>
<evidence type="ECO:0000313" key="4">
    <source>
        <dbReference type="Proteomes" id="UP000593906"/>
    </source>
</evidence>
<dbReference type="VEuPathDB" id="CryptoDB:CPATCC_0013220"/>
<reference evidence="2 4" key="2">
    <citation type="submission" date="2019-09" db="EMBL/GenBank/DDBJ databases">
        <title>Consistent, comparative and evidence-based genome assembly and annotation for Cryptosporidium parvum, C. hominis and C. tyzzeri.</title>
        <authorList>
            <person name="Baptista R.P."/>
            <person name="Li Y."/>
            <person name="Sateriale A."/>
            <person name="Ansell B."/>
            <person name="Jex A."/>
            <person name="Sanders M."/>
            <person name="Brooks K."/>
            <person name="Tracey A."/>
            <person name="Berriman M."/>
            <person name="Striepen B."/>
            <person name="Cotton J.A."/>
            <person name="Kissinger J.C."/>
        </authorList>
    </citation>
    <scope>NUCLEOTIDE SEQUENCE [LARGE SCALE GENOMIC DNA]</scope>
    <source>
        <strain evidence="2 4">IOWA-ATCC</strain>
    </source>
</reference>
<evidence type="ECO:0000313" key="1">
    <source>
        <dbReference type="EMBL" id="CAD98715.1"/>
    </source>
</evidence>
<dbReference type="EMBL" id="BX538350">
    <property type="protein sequence ID" value="CAD98715.1"/>
    <property type="molecule type" value="Genomic_DNA"/>
</dbReference>
<accession>A0A7G2HK45</accession>
<protein>
    <submittedName>
        <fullName evidence="1">Uncharacterized protein</fullName>
    </submittedName>
</protein>